<dbReference type="InterPro" id="IPR016024">
    <property type="entry name" value="ARM-type_fold"/>
</dbReference>
<gene>
    <name evidence="3" type="ORF">Rsub_02024</name>
</gene>
<dbReference type="PROSITE" id="PS51379">
    <property type="entry name" value="4FE4S_FER_2"/>
    <property type="match status" value="1"/>
</dbReference>
<evidence type="ECO:0000313" key="4">
    <source>
        <dbReference type="Proteomes" id="UP000247498"/>
    </source>
</evidence>
<evidence type="ECO:0000313" key="3">
    <source>
        <dbReference type="EMBL" id="GBF89452.1"/>
    </source>
</evidence>
<dbReference type="STRING" id="307507.A0A2V0NS21"/>
<organism evidence="3 4">
    <name type="scientific">Raphidocelis subcapitata</name>
    <dbReference type="NCBI Taxonomy" id="307507"/>
    <lineage>
        <taxon>Eukaryota</taxon>
        <taxon>Viridiplantae</taxon>
        <taxon>Chlorophyta</taxon>
        <taxon>core chlorophytes</taxon>
        <taxon>Chlorophyceae</taxon>
        <taxon>CS clade</taxon>
        <taxon>Sphaeropleales</taxon>
        <taxon>Selenastraceae</taxon>
        <taxon>Raphidocelis</taxon>
    </lineage>
</organism>
<evidence type="ECO:0000256" key="1">
    <source>
        <dbReference type="SAM" id="MobiDB-lite"/>
    </source>
</evidence>
<dbReference type="EMBL" id="BDRX01000010">
    <property type="protein sequence ID" value="GBF89452.1"/>
    <property type="molecule type" value="Genomic_DNA"/>
</dbReference>
<comment type="caution">
    <text evidence="3">The sequence shown here is derived from an EMBL/GenBank/DDBJ whole genome shotgun (WGS) entry which is preliminary data.</text>
</comment>
<dbReference type="SUPFAM" id="SSF48371">
    <property type="entry name" value="ARM repeat"/>
    <property type="match status" value="1"/>
</dbReference>
<dbReference type="AlphaFoldDB" id="A0A2V0NS21"/>
<feature type="region of interest" description="Disordered" evidence="1">
    <location>
        <begin position="714"/>
        <end position="754"/>
    </location>
</feature>
<dbReference type="OrthoDB" id="414039at2759"/>
<feature type="region of interest" description="Disordered" evidence="1">
    <location>
        <begin position="130"/>
        <end position="152"/>
    </location>
</feature>
<keyword evidence="4" id="KW-1185">Reference proteome</keyword>
<dbReference type="Gene3D" id="1.25.10.10">
    <property type="entry name" value="Leucine-rich Repeat Variant"/>
    <property type="match status" value="2"/>
</dbReference>
<dbReference type="Pfam" id="PF13513">
    <property type="entry name" value="HEAT_EZ"/>
    <property type="match status" value="1"/>
</dbReference>
<dbReference type="InParanoid" id="A0A2V0NS21"/>
<feature type="domain" description="4Fe-4S ferredoxin-type" evidence="2">
    <location>
        <begin position="419"/>
        <end position="448"/>
    </location>
</feature>
<dbReference type="InterPro" id="IPR011989">
    <property type="entry name" value="ARM-like"/>
</dbReference>
<feature type="compositionally biased region" description="Low complexity" evidence="1">
    <location>
        <begin position="745"/>
        <end position="754"/>
    </location>
</feature>
<proteinExistence type="predicted"/>
<evidence type="ECO:0000259" key="2">
    <source>
        <dbReference type="PROSITE" id="PS51379"/>
    </source>
</evidence>
<protein>
    <recommendedName>
        <fullName evidence="2">4Fe-4S ferredoxin-type domain-containing protein</fullName>
    </recommendedName>
</protein>
<sequence>MDAVLKGLAAKTHLEREKALLAIEDALKQPGCGGLDVDELCDGIARLLLSDEWESKLGALLAAKLLLERAPALPAGFDAAAQSEALRLLEDGEVRVRLATGQLLGALARRRGPDVFAECRRRVLTSILEHYDRPDEEEEEHAHGDGGDADAAGAAAAARASAALGGGDSPLASRAGSRAGSSTDLLGALLAASYKPTPVGTGAMRHGSEGWKCLETSMRALAALMEGAGPGARGELDCELRELLYRAVYHPNRFVRETAHFTLRSLCEALDPVELAAVGEDIAGRIADGLSDNWSQVRYAACTAARAFMAGVPAADAPRFHAALLPAMCLNRYYVAEGVRLYAQESWRRAVGQRGRALVAEHIDPVVSYYIAQSKANNHAVREAACACIAELMEKVDKAAVAPHVPTLLRALILCFKDMSWPVRDAACVACGRCVSAYPEEARPVLPELFSLWADHLWDNIPTVREDTAAALARAAAAYGEEAAGRVLAVLRELLPKAFDQEPESQKYSGLENTTFGVAARRARDNDPAVHTGQDMFSCGSLVARFSTSHLVKSDGCNDYGFARDKQPWEASDGAVYLLRELAPLRPSDAAALLPQLADLARLSTFQHAFNLHETIWKALPQIARAVGAREFKRHLEPFLAPAFSDLRCGHQLAEVAAGGALGALRDLLGPNIFAGRLDDAQRAALASDPNVPPPAPGGLAAAAAAGSAGAAAGAAAAGGGGAPPPWLKAPPGQQQAGNGRAPWAAAAAAQRQS</sequence>
<name>A0A2V0NS21_9CHLO</name>
<accession>A0A2V0NS21</accession>
<dbReference type="Proteomes" id="UP000247498">
    <property type="component" value="Unassembled WGS sequence"/>
</dbReference>
<reference evidence="3 4" key="1">
    <citation type="journal article" date="2018" name="Sci. Rep.">
        <title>Raphidocelis subcapitata (=Pseudokirchneriella subcapitata) provides an insight into genome evolution and environmental adaptations in the Sphaeropleales.</title>
        <authorList>
            <person name="Suzuki S."/>
            <person name="Yamaguchi H."/>
            <person name="Nakajima N."/>
            <person name="Kawachi M."/>
        </authorList>
    </citation>
    <scope>NUCLEOTIDE SEQUENCE [LARGE SCALE GENOMIC DNA]</scope>
    <source>
        <strain evidence="3 4">NIES-35</strain>
    </source>
</reference>
<dbReference type="InterPro" id="IPR017896">
    <property type="entry name" value="4Fe4S_Fe-S-bd"/>
</dbReference>